<dbReference type="SUPFAM" id="SSF50939">
    <property type="entry name" value="Sialidases"/>
    <property type="match status" value="1"/>
</dbReference>
<comment type="caution">
    <text evidence="2">The sequence shown here is derived from an EMBL/GenBank/DDBJ whole genome shotgun (WGS) entry which is preliminary data.</text>
</comment>
<dbReference type="Pfam" id="PF13088">
    <property type="entry name" value="BNR_2"/>
    <property type="match status" value="1"/>
</dbReference>
<sequence>MKKLFLILLASLNIVATQAQKPWKKGIIVDEFICDNPPFPESHASTIVETPQGLVAAWFGGTKERNPDVCIWVSQMMNGQWTKPQNVANGIINDTLRYACWNPVLYQVPNGELWLFYKVGPNVAGWKGWMLRSKDNGNTWSSPEALPDSFLGPIKNKPVMIDGKIICPSSTEAGGWRAHFEVIDVNAKTWQMIGPINDGKTLSFIQPSILNYKDGSLQALGRSKDRAIVESWSHDRGKTWSAVTTTEMPNNNSGTDAVTLKDGRQLLVYNHVRPADSLKNGKGARTPLNVAVSKDGKTWYAAAILEDSPISQYSYPSVIQSKDGMVHIVYTWRRKKIKYVKIDPTKLEMKKIIKGEWPAMKGYEAPKAGSEIDSSDK</sequence>
<dbReference type="Proteomes" id="UP001226434">
    <property type="component" value="Unassembled WGS sequence"/>
</dbReference>
<dbReference type="PANTHER" id="PTHR43752">
    <property type="entry name" value="BNR/ASP-BOX REPEAT FAMILY PROTEIN"/>
    <property type="match status" value="1"/>
</dbReference>
<dbReference type="InterPro" id="IPR036278">
    <property type="entry name" value="Sialidase_sf"/>
</dbReference>
<dbReference type="PANTHER" id="PTHR43752:SF2">
    <property type="entry name" value="BNR_ASP-BOX REPEAT FAMILY PROTEIN"/>
    <property type="match status" value="1"/>
</dbReference>
<dbReference type="RefSeq" id="WP_282335252.1">
    <property type="nucleotide sequence ID" value="NZ_JASBRG010000007.1"/>
</dbReference>
<reference evidence="2 3" key="1">
    <citation type="submission" date="2023-05" db="EMBL/GenBank/DDBJ databases">
        <title>Genome sequence of Pinibacter sp. MAH-24.</title>
        <authorList>
            <person name="Huq M.A."/>
        </authorList>
    </citation>
    <scope>NUCLEOTIDE SEQUENCE [LARGE SCALE GENOMIC DNA]</scope>
    <source>
        <strain evidence="2 3">MAH-24</strain>
    </source>
</reference>
<gene>
    <name evidence="2" type="ORF">QJ048_15215</name>
</gene>
<dbReference type="InterPro" id="IPR011040">
    <property type="entry name" value="Sialidase"/>
</dbReference>
<accession>A0ABT6REZ1</accession>
<evidence type="ECO:0000313" key="2">
    <source>
        <dbReference type="EMBL" id="MDI3321142.1"/>
    </source>
</evidence>
<evidence type="ECO:0000313" key="3">
    <source>
        <dbReference type="Proteomes" id="UP001226434"/>
    </source>
</evidence>
<evidence type="ECO:0000259" key="1">
    <source>
        <dbReference type="Pfam" id="PF13088"/>
    </source>
</evidence>
<keyword evidence="3" id="KW-1185">Reference proteome</keyword>
<dbReference type="Gene3D" id="2.120.10.10">
    <property type="match status" value="1"/>
</dbReference>
<protein>
    <submittedName>
        <fullName evidence="2">Exo-alpha-sialidase</fullName>
    </submittedName>
</protein>
<dbReference type="EMBL" id="JASBRG010000007">
    <property type="protein sequence ID" value="MDI3321142.1"/>
    <property type="molecule type" value="Genomic_DNA"/>
</dbReference>
<feature type="domain" description="Sialidase" evidence="1">
    <location>
        <begin position="54"/>
        <end position="328"/>
    </location>
</feature>
<name>A0ABT6REZ1_9BACT</name>
<proteinExistence type="predicted"/>
<organism evidence="2 3">
    <name type="scientific">Pinibacter soli</name>
    <dbReference type="NCBI Taxonomy" id="3044211"/>
    <lineage>
        <taxon>Bacteria</taxon>
        <taxon>Pseudomonadati</taxon>
        <taxon>Bacteroidota</taxon>
        <taxon>Chitinophagia</taxon>
        <taxon>Chitinophagales</taxon>
        <taxon>Chitinophagaceae</taxon>
        <taxon>Pinibacter</taxon>
    </lineage>
</organism>
<dbReference type="CDD" id="cd15482">
    <property type="entry name" value="Sialidase_non-viral"/>
    <property type="match status" value="1"/>
</dbReference>